<dbReference type="PANTHER" id="PTHR47595">
    <property type="entry name" value="HEAT SHOCK 70 KDA PROTEIN 14"/>
    <property type="match status" value="1"/>
</dbReference>
<dbReference type="Gene3D" id="1.10.10.60">
    <property type="entry name" value="Homeodomain-like"/>
    <property type="match status" value="1"/>
</dbReference>
<gene>
    <name evidence="3" type="ORF">DAPPUDRAFT_335016</name>
</gene>
<dbReference type="Pfam" id="PF13837">
    <property type="entry name" value="Myb_DNA-bind_4"/>
    <property type="match status" value="1"/>
</dbReference>
<accession>E9HWX0</accession>
<dbReference type="KEGG" id="dpx:DAPPUDRAFT_335016"/>
<feature type="compositionally biased region" description="Gly residues" evidence="1">
    <location>
        <begin position="178"/>
        <end position="196"/>
    </location>
</feature>
<feature type="region of interest" description="Disordered" evidence="1">
    <location>
        <begin position="251"/>
        <end position="293"/>
    </location>
</feature>
<evidence type="ECO:0000259" key="2">
    <source>
        <dbReference type="Pfam" id="PF13837"/>
    </source>
</evidence>
<dbReference type="HOGENOM" id="CLU_568930_0_0_1"/>
<dbReference type="PANTHER" id="PTHR47595:SF1">
    <property type="entry name" value="MYB_SANT-LIKE DNA-BINDING DOMAIN-CONTAINING PROTEIN"/>
    <property type="match status" value="1"/>
</dbReference>
<dbReference type="InParanoid" id="E9HWX0"/>
<protein>
    <recommendedName>
        <fullName evidence="2">Myb/SANT-like DNA-binding domain-containing protein</fullName>
    </recommendedName>
</protein>
<keyword evidence="4" id="KW-1185">Reference proteome</keyword>
<sequence length="480" mass="52554">MAAVQLTRVSEPYWGQQTSNVLNNLTGIGKEMSKGIGPSIIQVAQNPCFIEIGKGQNLADASRNLPSHGRGWSKEMEPSTSQVARQCGASRIEMDQPNVRVSTILTVAGRGRSKGSNLSVGGVQDACGTNQQARGGHNSRILPNRGSPGTCSQLTRGRRGGCGAINKEARGGRFTSLGGRGTTSGGRGTTRGGQGTTRGVRKTIFGPNPPTPTQTISASQVNYAEKMENELFTLDNDDNNEDLLFRDLDNFDGAETDYPNANPQEVEQEVGGGRDEDEDNGENDDLEESEEEGFRFTVEKSKLLLDAYKKFQEKMMSGRQKKKTIWTKIANYMESMGHAGLTGRICEIKFKNMKAQYKNIKKRNGQTGRGGPPSWPYFDTMDELLRHDLAVNPQNIAEIGAAGINYIPRRADHHEVEGEIDDEYEPPAPKRKRISNGETIQMMMIAKAERSSVNNRFLDVLKGIQAQGDEKVHGILSSDT</sequence>
<name>E9HWX0_DAPPU</name>
<reference evidence="3 4" key="1">
    <citation type="journal article" date="2011" name="Science">
        <title>The ecoresponsive genome of Daphnia pulex.</title>
        <authorList>
            <person name="Colbourne J.K."/>
            <person name="Pfrender M.E."/>
            <person name="Gilbert D."/>
            <person name="Thomas W.K."/>
            <person name="Tucker A."/>
            <person name="Oakley T.H."/>
            <person name="Tokishita S."/>
            <person name="Aerts A."/>
            <person name="Arnold G.J."/>
            <person name="Basu M.K."/>
            <person name="Bauer D.J."/>
            <person name="Caceres C.E."/>
            <person name="Carmel L."/>
            <person name="Casola C."/>
            <person name="Choi J.H."/>
            <person name="Detter J.C."/>
            <person name="Dong Q."/>
            <person name="Dusheyko S."/>
            <person name="Eads B.D."/>
            <person name="Frohlich T."/>
            <person name="Geiler-Samerotte K.A."/>
            <person name="Gerlach D."/>
            <person name="Hatcher P."/>
            <person name="Jogdeo S."/>
            <person name="Krijgsveld J."/>
            <person name="Kriventseva E.V."/>
            <person name="Kultz D."/>
            <person name="Laforsch C."/>
            <person name="Lindquist E."/>
            <person name="Lopez J."/>
            <person name="Manak J.R."/>
            <person name="Muller J."/>
            <person name="Pangilinan J."/>
            <person name="Patwardhan R.P."/>
            <person name="Pitluck S."/>
            <person name="Pritham E.J."/>
            <person name="Rechtsteiner A."/>
            <person name="Rho M."/>
            <person name="Rogozin I.B."/>
            <person name="Sakarya O."/>
            <person name="Salamov A."/>
            <person name="Schaack S."/>
            <person name="Shapiro H."/>
            <person name="Shiga Y."/>
            <person name="Skalitzky C."/>
            <person name="Smith Z."/>
            <person name="Souvorov A."/>
            <person name="Sung W."/>
            <person name="Tang Z."/>
            <person name="Tsuchiya D."/>
            <person name="Tu H."/>
            <person name="Vos H."/>
            <person name="Wang M."/>
            <person name="Wolf Y.I."/>
            <person name="Yamagata H."/>
            <person name="Yamada T."/>
            <person name="Ye Y."/>
            <person name="Shaw J.R."/>
            <person name="Andrews J."/>
            <person name="Crease T.J."/>
            <person name="Tang H."/>
            <person name="Lucas S.M."/>
            <person name="Robertson H.M."/>
            <person name="Bork P."/>
            <person name="Koonin E.V."/>
            <person name="Zdobnov E.M."/>
            <person name="Grigoriev I.V."/>
            <person name="Lynch M."/>
            <person name="Boore J.L."/>
        </authorList>
    </citation>
    <scope>NUCLEOTIDE SEQUENCE [LARGE SCALE GENOMIC DNA]</scope>
</reference>
<dbReference type="EMBL" id="GL732970">
    <property type="protein sequence ID" value="EFX63761.1"/>
    <property type="molecule type" value="Genomic_DNA"/>
</dbReference>
<organism evidence="3 4">
    <name type="scientific">Daphnia pulex</name>
    <name type="common">Water flea</name>
    <dbReference type="NCBI Taxonomy" id="6669"/>
    <lineage>
        <taxon>Eukaryota</taxon>
        <taxon>Metazoa</taxon>
        <taxon>Ecdysozoa</taxon>
        <taxon>Arthropoda</taxon>
        <taxon>Crustacea</taxon>
        <taxon>Branchiopoda</taxon>
        <taxon>Diplostraca</taxon>
        <taxon>Cladocera</taxon>
        <taxon>Anomopoda</taxon>
        <taxon>Daphniidae</taxon>
        <taxon>Daphnia</taxon>
    </lineage>
</organism>
<dbReference type="SMART" id="SM00595">
    <property type="entry name" value="MADF"/>
    <property type="match status" value="1"/>
</dbReference>
<proteinExistence type="predicted"/>
<evidence type="ECO:0000313" key="4">
    <source>
        <dbReference type="Proteomes" id="UP000000305"/>
    </source>
</evidence>
<feature type="region of interest" description="Disordered" evidence="1">
    <location>
        <begin position="130"/>
        <end position="216"/>
    </location>
</feature>
<dbReference type="AlphaFoldDB" id="E9HWX0"/>
<dbReference type="InterPro" id="IPR044822">
    <property type="entry name" value="Myb_DNA-bind_4"/>
</dbReference>
<dbReference type="eggNOG" id="KOG1721">
    <property type="taxonomic scope" value="Eukaryota"/>
</dbReference>
<evidence type="ECO:0000256" key="1">
    <source>
        <dbReference type="SAM" id="MobiDB-lite"/>
    </source>
</evidence>
<dbReference type="Proteomes" id="UP000000305">
    <property type="component" value="Unassembled WGS sequence"/>
</dbReference>
<feature type="compositionally biased region" description="Acidic residues" evidence="1">
    <location>
        <begin position="275"/>
        <end position="291"/>
    </location>
</feature>
<dbReference type="OrthoDB" id="8189860at2759"/>
<evidence type="ECO:0000313" key="3">
    <source>
        <dbReference type="EMBL" id="EFX63761.1"/>
    </source>
</evidence>
<feature type="domain" description="Myb/SANT-like DNA-binding" evidence="2">
    <location>
        <begin position="295"/>
        <end position="384"/>
    </location>
</feature>